<evidence type="ECO:0000259" key="14">
    <source>
        <dbReference type="PROSITE" id="PS50102"/>
    </source>
</evidence>
<evidence type="ECO:0000256" key="2">
    <source>
        <dbReference type="ARBA" id="ARBA00002388"/>
    </source>
</evidence>
<dbReference type="InterPro" id="IPR002130">
    <property type="entry name" value="Cyclophilin-type_PPIase_dom"/>
</dbReference>
<dbReference type="FunFam" id="2.40.100.10:FF:000013">
    <property type="entry name" value="Peptidyl-prolyl cis-trans isomerase"/>
    <property type="match status" value="1"/>
</dbReference>
<evidence type="ECO:0000256" key="12">
    <source>
        <dbReference type="PROSITE-ProRule" id="PRU00176"/>
    </source>
</evidence>
<dbReference type="PROSITE" id="PS50072">
    <property type="entry name" value="CSA_PPIASE_2"/>
    <property type="match status" value="1"/>
</dbReference>
<dbReference type="InterPro" id="IPR005351">
    <property type="entry name" value="ASTER"/>
</dbReference>
<dbReference type="InterPro" id="IPR035979">
    <property type="entry name" value="RBD_domain_sf"/>
</dbReference>
<keyword evidence="9" id="KW-0472">Membrane</keyword>
<evidence type="ECO:0000256" key="8">
    <source>
        <dbReference type="ARBA" id="ARBA00023110"/>
    </source>
</evidence>
<dbReference type="Gene3D" id="3.30.70.330">
    <property type="match status" value="1"/>
</dbReference>
<organism evidence="15 16">
    <name type="scientific">Cichlidogyrus casuarinus</name>
    <dbReference type="NCBI Taxonomy" id="1844966"/>
    <lineage>
        <taxon>Eukaryota</taxon>
        <taxon>Metazoa</taxon>
        <taxon>Spiralia</taxon>
        <taxon>Lophotrochozoa</taxon>
        <taxon>Platyhelminthes</taxon>
        <taxon>Monogenea</taxon>
        <taxon>Monopisthocotylea</taxon>
        <taxon>Dactylogyridea</taxon>
        <taxon>Ancyrocephalidae</taxon>
        <taxon>Cichlidogyrus</taxon>
    </lineage>
</organism>
<keyword evidence="16" id="KW-1185">Reference proteome</keyword>
<proteinExistence type="predicted"/>
<dbReference type="CDD" id="cd12347">
    <property type="entry name" value="RRM_PPIE"/>
    <property type="match status" value="1"/>
</dbReference>
<comment type="caution">
    <text evidence="15">The sequence shown here is derived from an EMBL/GenBank/DDBJ whole genome shotgun (WGS) entry which is preliminary data.</text>
</comment>
<evidence type="ECO:0000256" key="1">
    <source>
        <dbReference type="ARBA" id="ARBA00000971"/>
    </source>
</evidence>
<feature type="domain" description="PPIase cyclophilin-type" evidence="13">
    <location>
        <begin position="215"/>
        <end position="371"/>
    </location>
</feature>
<comment type="subcellular location">
    <subcellularLocation>
        <location evidence="3">Membrane</location>
    </subcellularLocation>
</comment>
<dbReference type="PANTHER" id="PTHR11071">
    <property type="entry name" value="PEPTIDYL-PROLYL CIS-TRANS ISOMERASE"/>
    <property type="match status" value="1"/>
</dbReference>
<dbReference type="GO" id="GO:0016020">
    <property type="term" value="C:membrane"/>
    <property type="evidence" value="ECO:0007669"/>
    <property type="project" value="UniProtKB-SubCell"/>
</dbReference>
<comment type="catalytic activity">
    <reaction evidence="1">
        <text>[protein]-peptidylproline (omega=180) = [protein]-peptidylproline (omega=0)</text>
        <dbReference type="Rhea" id="RHEA:16237"/>
        <dbReference type="Rhea" id="RHEA-COMP:10747"/>
        <dbReference type="Rhea" id="RHEA-COMP:10748"/>
        <dbReference type="ChEBI" id="CHEBI:83833"/>
        <dbReference type="ChEBI" id="CHEBI:83834"/>
        <dbReference type="EC" id="5.2.1.8"/>
    </reaction>
</comment>
<dbReference type="SMART" id="SM00360">
    <property type="entry name" value="RRM"/>
    <property type="match status" value="1"/>
</dbReference>
<protein>
    <recommendedName>
        <fullName evidence="4">peptidylprolyl isomerase</fullName>
        <ecNumber evidence="4">5.2.1.8</ecNumber>
    </recommendedName>
    <alternativeName>
        <fullName evidence="11">Cyclophilin E</fullName>
    </alternativeName>
</protein>
<dbReference type="PRINTS" id="PR00153">
    <property type="entry name" value="CSAPPISMRASE"/>
</dbReference>
<sequence>MNNSTDPRRPNKIYRFQLPDPENNLNDQTLDYTNLLCMLFSVSGLFFEVRAEIPEYQVPAGSYNPINKRMLYVGGLAPEVSVALVRAAFIPFGDIIDINMPIDYESGKHRGFAFVEFEELEDATAAIDNMNESEILGRTVRVNVARPIRIREGYGRAVWTDDNWLKKYGSATMDQLPEVTSESVLDPHDAAHLNEETDEAANPIKRNQMVLPRVFLDLRVGSDDIGRIEIELRKDIVPKTAENFRALCTGERGYGYKGSVFHRVIPKFMCQGGDITNNDGSGGRSIYGRRFDDENFQLRHEGPGILSMANSGPNSNGSQFFITTIKCDWLDGKHVVFGRVVNGMEVVKKIEGFGSSNGKPSCSVLISHCGEFV</sequence>
<feature type="domain" description="RRM" evidence="14">
    <location>
        <begin position="69"/>
        <end position="147"/>
    </location>
</feature>
<dbReference type="PANTHER" id="PTHR11071:SF561">
    <property type="entry name" value="PEPTIDYL-PROLYL CIS-TRANS ISOMERASE D-RELATED"/>
    <property type="match status" value="1"/>
</dbReference>
<keyword evidence="5" id="KW-0812">Transmembrane</keyword>
<reference evidence="15 16" key="1">
    <citation type="submission" date="2024-11" db="EMBL/GenBank/DDBJ databases">
        <title>Adaptive evolution of stress response genes in parasites aligns with host niche diversity.</title>
        <authorList>
            <person name="Hahn C."/>
            <person name="Resl P."/>
        </authorList>
    </citation>
    <scope>NUCLEOTIDE SEQUENCE [LARGE SCALE GENOMIC DNA]</scope>
    <source>
        <strain evidence="15">EGGRZ-B1_66</strain>
        <tissue evidence="15">Body</tissue>
    </source>
</reference>
<dbReference type="EC" id="5.2.1.8" evidence="4"/>
<keyword evidence="8" id="KW-0697">Rotamase</keyword>
<dbReference type="Gene3D" id="2.40.100.10">
    <property type="entry name" value="Cyclophilin-like"/>
    <property type="match status" value="1"/>
</dbReference>
<dbReference type="InterPro" id="IPR029000">
    <property type="entry name" value="Cyclophilin-like_dom_sf"/>
</dbReference>
<evidence type="ECO:0000256" key="5">
    <source>
        <dbReference type="ARBA" id="ARBA00022692"/>
    </source>
</evidence>
<evidence type="ECO:0000256" key="6">
    <source>
        <dbReference type="ARBA" id="ARBA00022884"/>
    </source>
</evidence>
<dbReference type="AlphaFoldDB" id="A0ABD2PWK7"/>
<name>A0ABD2PWK7_9PLAT</name>
<accession>A0ABD2PWK7</accession>
<keyword evidence="10" id="KW-0413">Isomerase</keyword>
<evidence type="ECO:0000256" key="3">
    <source>
        <dbReference type="ARBA" id="ARBA00004370"/>
    </source>
</evidence>
<evidence type="ECO:0000259" key="13">
    <source>
        <dbReference type="PROSITE" id="PS50072"/>
    </source>
</evidence>
<keyword evidence="7" id="KW-1133">Transmembrane helix</keyword>
<evidence type="ECO:0000313" key="16">
    <source>
        <dbReference type="Proteomes" id="UP001626550"/>
    </source>
</evidence>
<evidence type="ECO:0000256" key="9">
    <source>
        <dbReference type="ARBA" id="ARBA00023136"/>
    </source>
</evidence>
<keyword evidence="6 12" id="KW-0694">RNA-binding</keyword>
<gene>
    <name evidence="15" type="ORF">Ciccas_009605</name>
</gene>
<dbReference type="PROSITE" id="PS50102">
    <property type="entry name" value="RRM"/>
    <property type="match status" value="1"/>
</dbReference>
<dbReference type="SUPFAM" id="SSF54928">
    <property type="entry name" value="RNA-binding domain, RBD"/>
    <property type="match status" value="1"/>
</dbReference>
<dbReference type="SUPFAM" id="SSF50891">
    <property type="entry name" value="Cyclophilin-like"/>
    <property type="match status" value="1"/>
</dbReference>
<dbReference type="GO" id="GO:0003755">
    <property type="term" value="F:peptidyl-prolyl cis-trans isomerase activity"/>
    <property type="evidence" value="ECO:0007669"/>
    <property type="project" value="UniProtKB-KW"/>
</dbReference>
<dbReference type="Pfam" id="PF03669">
    <property type="entry name" value="ASTER"/>
    <property type="match status" value="1"/>
</dbReference>
<dbReference type="InterPro" id="IPR000504">
    <property type="entry name" value="RRM_dom"/>
</dbReference>
<evidence type="ECO:0000313" key="15">
    <source>
        <dbReference type="EMBL" id="KAL3311810.1"/>
    </source>
</evidence>
<dbReference type="EMBL" id="JBJKFK010002005">
    <property type="protein sequence ID" value="KAL3311810.1"/>
    <property type="molecule type" value="Genomic_DNA"/>
</dbReference>
<dbReference type="InterPro" id="IPR012677">
    <property type="entry name" value="Nucleotide-bd_a/b_plait_sf"/>
</dbReference>
<dbReference type="InterPro" id="IPR034168">
    <property type="entry name" value="PPIE_RRM"/>
</dbReference>
<dbReference type="Pfam" id="PF00160">
    <property type="entry name" value="Pro_isomerase"/>
    <property type="match status" value="1"/>
</dbReference>
<evidence type="ECO:0000256" key="7">
    <source>
        <dbReference type="ARBA" id="ARBA00022989"/>
    </source>
</evidence>
<evidence type="ECO:0000256" key="10">
    <source>
        <dbReference type="ARBA" id="ARBA00023235"/>
    </source>
</evidence>
<dbReference type="CDD" id="cd01926">
    <property type="entry name" value="cyclophilin_ABH_like"/>
    <property type="match status" value="1"/>
</dbReference>
<comment type="function">
    <text evidence="2">PPIases accelerate the folding of proteins. It catalyzes the cis-trans isomerization of proline imidic peptide bonds in oligopeptides.</text>
</comment>
<dbReference type="Proteomes" id="UP001626550">
    <property type="component" value="Unassembled WGS sequence"/>
</dbReference>
<evidence type="ECO:0000256" key="11">
    <source>
        <dbReference type="ARBA" id="ARBA00049785"/>
    </source>
</evidence>
<dbReference type="GO" id="GO:0003723">
    <property type="term" value="F:RNA binding"/>
    <property type="evidence" value="ECO:0007669"/>
    <property type="project" value="UniProtKB-UniRule"/>
</dbReference>
<dbReference type="InterPro" id="IPR020892">
    <property type="entry name" value="Cyclophilin-type_PPIase_CS"/>
</dbReference>
<dbReference type="PROSITE" id="PS00170">
    <property type="entry name" value="CSA_PPIASE_1"/>
    <property type="match status" value="1"/>
</dbReference>
<evidence type="ECO:0000256" key="4">
    <source>
        <dbReference type="ARBA" id="ARBA00013194"/>
    </source>
</evidence>
<dbReference type="Pfam" id="PF00076">
    <property type="entry name" value="RRM_1"/>
    <property type="match status" value="1"/>
</dbReference>